<dbReference type="RefSeq" id="WP_053924690.1">
    <property type="nucleotide sequence ID" value="NZ_LGKG01000137.1"/>
</dbReference>
<evidence type="ECO:0008006" key="3">
    <source>
        <dbReference type="Google" id="ProtNLM"/>
    </source>
</evidence>
<proteinExistence type="predicted"/>
<evidence type="ECO:0000313" key="1">
    <source>
        <dbReference type="EMBL" id="KPC62672.1"/>
    </source>
</evidence>
<accession>A0A0N0GZE6</accession>
<evidence type="ECO:0000313" key="2">
    <source>
        <dbReference type="Proteomes" id="UP000037982"/>
    </source>
</evidence>
<sequence>MITPTRPTSQPAGNAASPFAGADLCRLVGFTLPTGAPRSVFEDDIWDFTQVIGMPAYLAKCARRLDFTRITNPRWKTVAKEYAAAQMAPRHEAVRLLPHANRSIKAIGTIYAELLELVRWLNWLTVRGVRHLDEVTEHHCTSFAQYRATHRPNGAKTPHRESVHKLVASAILGLVQYGELFTTDRYREGLRPFAGHTANEVAGADSGPAENKTQPMADEVFQPLLAAALYLVHALAPHLVRELETKWHQDAARTSLPSSALADPAALEEVLRRHVTDRRPFHLLPARTKIRTWGLGNEDPLARVNLRAIAHEAGKGNFGPQLLGQMRSAIEKAVDDAGVAEPFCSDAALMERADGQGAVSWSLPLAERDLRTLTQVVKTAAHLVIVALSGMRQSELREMNVGCRVPPVEAGPGLVRYKLASRVVKDKPLGGVADEWVVVKEAYDAAEVAEQLLGDGADIGDPLVTGPLDRTRFTTFRNWVNGPAGQRLGLAPIPDGPLTARMLRRTLALEIAYRPGGLLAAKVQLKHLSVVTTEGYAARPGGAQAKFLAEVNAEENERNKDLVLTEFRRYQQGHLPAGPGARDLIDFFASVDGQLARTGAEDSVVVDNDQQVRDLLAARAEVLHLGVANYCWFTDPSKALCLKLAGTPEATKPLVGMCDSSRCPQATHHPCHRPVWATSTQTKQAFIGSIARRQKSEKARLQTDLDRDLAVLAAIDATT</sequence>
<protein>
    <recommendedName>
        <fullName evidence="3">Integrase</fullName>
    </recommendedName>
</protein>
<organism evidence="1 2">
    <name type="scientific">Streptomyces chattanoogensis</name>
    <dbReference type="NCBI Taxonomy" id="66876"/>
    <lineage>
        <taxon>Bacteria</taxon>
        <taxon>Bacillati</taxon>
        <taxon>Actinomycetota</taxon>
        <taxon>Actinomycetes</taxon>
        <taxon>Kitasatosporales</taxon>
        <taxon>Streptomycetaceae</taxon>
        <taxon>Streptomyces</taxon>
    </lineage>
</organism>
<gene>
    <name evidence="1" type="ORF">ADL29_18190</name>
</gene>
<dbReference type="AlphaFoldDB" id="A0A0N0GZE6"/>
<reference evidence="2" key="1">
    <citation type="submission" date="2015-07" db="EMBL/GenBank/DDBJ databases">
        <authorList>
            <person name="Ju K.-S."/>
            <person name="Doroghazi J.R."/>
            <person name="Metcalf W.W."/>
        </authorList>
    </citation>
    <scope>NUCLEOTIDE SEQUENCE [LARGE SCALE GENOMIC DNA]</scope>
    <source>
        <strain evidence="2">NRRL ISP-5002</strain>
    </source>
</reference>
<dbReference type="PATRIC" id="fig|66876.3.peg.3976"/>
<comment type="caution">
    <text evidence="1">The sequence shown here is derived from an EMBL/GenBank/DDBJ whole genome shotgun (WGS) entry which is preliminary data.</text>
</comment>
<name>A0A0N0GZE6_9ACTN</name>
<dbReference type="Proteomes" id="UP000037982">
    <property type="component" value="Unassembled WGS sequence"/>
</dbReference>
<keyword evidence="2" id="KW-1185">Reference proteome</keyword>
<dbReference type="EMBL" id="LGKG01000137">
    <property type="protein sequence ID" value="KPC62672.1"/>
    <property type="molecule type" value="Genomic_DNA"/>
</dbReference>